<dbReference type="RefSeq" id="WP_312888749.1">
    <property type="nucleotide sequence ID" value="NZ_BAAAJZ010000003.1"/>
</dbReference>
<dbReference type="GO" id="GO:0006790">
    <property type="term" value="P:sulfur compound metabolic process"/>
    <property type="evidence" value="ECO:0007669"/>
    <property type="project" value="TreeGrafter"/>
</dbReference>
<dbReference type="GO" id="GO:0020037">
    <property type="term" value="F:heme binding"/>
    <property type="evidence" value="ECO:0007669"/>
    <property type="project" value="TreeGrafter"/>
</dbReference>
<dbReference type="SUPFAM" id="SSF56524">
    <property type="entry name" value="Oxidoreductase molybdopterin-binding domain"/>
    <property type="match status" value="1"/>
</dbReference>
<dbReference type="GO" id="GO:0043546">
    <property type="term" value="F:molybdopterin cofactor binding"/>
    <property type="evidence" value="ECO:0007669"/>
    <property type="project" value="TreeGrafter"/>
</dbReference>
<name>A0A852W7R9_PSEA5</name>
<dbReference type="InterPro" id="IPR000572">
    <property type="entry name" value="OxRdtase_Mopterin-bd_dom"/>
</dbReference>
<gene>
    <name evidence="4" type="ORF">HDA37_003706</name>
</gene>
<dbReference type="InterPro" id="IPR008335">
    <property type="entry name" value="Mopterin_OxRdtase_euk"/>
</dbReference>
<evidence type="ECO:0000256" key="2">
    <source>
        <dbReference type="SAM" id="Phobius"/>
    </source>
</evidence>
<accession>A0A852W7R9</accession>
<feature type="transmembrane region" description="Helical" evidence="2">
    <location>
        <begin position="147"/>
        <end position="164"/>
    </location>
</feature>
<feature type="region of interest" description="Disordered" evidence="1">
    <location>
        <begin position="541"/>
        <end position="561"/>
    </location>
</feature>
<dbReference type="PANTHER" id="PTHR19372">
    <property type="entry name" value="SULFITE REDUCTASE"/>
    <property type="match status" value="1"/>
</dbReference>
<evidence type="ECO:0000259" key="3">
    <source>
        <dbReference type="Pfam" id="PF00174"/>
    </source>
</evidence>
<dbReference type="GeneID" id="98053413"/>
<evidence type="ECO:0000313" key="4">
    <source>
        <dbReference type="EMBL" id="NYG03421.1"/>
    </source>
</evidence>
<dbReference type="Gene3D" id="3.90.420.10">
    <property type="entry name" value="Oxidoreductase, molybdopterin-binding domain"/>
    <property type="match status" value="1"/>
</dbReference>
<feature type="region of interest" description="Disordered" evidence="1">
    <location>
        <begin position="1"/>
        <end position="26"/>
    </location>
</feature>
<protein>
    <submittedName>
        <fullName evidence="4">DMSO/TMAO reductase YedYZ molybdopterin-dependent catalytic subunit</fullName>
    </submittedName>
</protein>
<dbReference type="InterPro" id="IPR014756">
    <property type="entry name" value="Ig_E-set"/>
</dbReference>
<dbReference type="SUPFAM" id="SSF81296">
    <property type="entry name" value="E set domains"/>
    <property type="match status" value="1"/>
</dbReference>
<keyword evidence="2" id="KW-0812">Transmembrane</keyword>
<keyword evidence="2" id="KW-0472">Membrane</keyword>
<reference evidence="4 5" key="1">
    <citation type="submission" date="2020-07" db="EMBL/GenBank/DDBJ databases">
        <title>Sequencing the genomes of 1000 actinobacteria strains.</title>
        <authorList>
            <person name="Klenk H.-P."/>
        </authorList>
    </citation>
    <scope>NUCLEOTIDE SEQUENCE [LARGE SCALE GENOMIC DNA]</scope>
    <source>
        <strain evidence="4 5">DSM 44749</strain>
    </source>
</reference>
<dbReference type="Gene3D" id="2.60.40.650">
    <property type="match status" value="1"/>
</dbReference>
<feature type="transmembrane region" description="Helical" evidence="2">
    <location>
        <begin position="195"/>
        <end position="220"/>
    </location>
</feature>
<dbReference type="AlphaFoldDB" id="A0A852W7R9"/>
<dbReference type="GO" id="GO:0008482">
    <property type="term" value="F:sulfite oxidase activity"/>
    <property type="evidence" value="ECO:0007669"/>
    <property type="project" value="TreeGrafter"/>
</dbReference>
<organism evidence="4 5">
    <name type="scientific">Pseudonocardia alni</name>
    <name type="common">Amycolata alni</name>
    <dbReference type="NCBI Taxonomy" id="33907"/>
    <lineage>
        <taxon>Bacteria</taxon>
        <taxon>Bacillati</taxon>
        <taxon>Actinomycetota</taxon>
        <taxon>Actinomycetes</taxon>
        <taxon>Pseudonocardiales</taxon>
        <taxon>Pseudonocardiaceae</taxon>
        <taxon>Pseudonocardia</taxon>
    </lineage>
</organism>
<comment type="caution">
    <text evidence="4">The sequence shown here is derived from an EMBL/GenBank/DDBJ whole genome shotgun (WGS) entry which is preliminary data.</text>
</comment>
<dbReference type="PRINTS" id="PR00407">
    <property type="entry name" value="EUMOPTERIN"/>
</dbReference>
<sequence length="561" mass="56106">MSPDPDGPVAASDGPAGGAPGAVRPPVRTAPAARTALAGLAAAALGVGAGQALALLVAPAAGPVNAVAEQVVALTPPALAGAATVGAGIGSRHTVVAGVLVVLALAAAGLGALSRRSPWPGAWGLAALGLLGVVAAATASGAGQLDMVPAGAAAVVAVTVFRRLHALAARIPAPTADGTLPDGRPVRSSLTRRRFLRTTALAGAGGVVLGTGAAVAAPLLPSGRIGPERDALTARIRTLAAQGRIAPAPALPAGAQVPGAAAFTTAVDDFYRIDTALRVPSVDPASWSLRVHGRVGRELTLTLDDLLARPLVERWVTMACVSNDVGGDLVSTTRFTGVELAPLLAAAAPDPAADQALSTSTDGWTAGSPSSLLLDPSRGALLAVAMAGPDGPVALPPEHGFPVRIVVPGLYGYVSATKWVTDIEFTTFAARADYWRDRGWAPPGPMETAARIESPASYASVPAGRVVVTGSAWAVPRGIRRVEVGVQDGGAAGSWVTAELAPVPSGGATWRQWRAELDLPPGGYTLVCRATDGDGVVQTAERRSPLPGAATGRPTRTVTVT</sequence>
<feature type="transmembrane region" description="Helical" evidence="2">
    <location>
        <begin position="71"/>
        <end position="89"/>
    </location>
</feature>
<dbReference type="PANTHER" id="PTHR19372:SF7">
    <property type="entry name" value="SULFITE OXIDASE, MITOCHONDRIAL"/>
    <property type="match status" value="1"/>
</dbReference>
<dbReference type="Pfam" id="PF00174">
    <property type="entry name" value="Oxidored_molyb"/>
    <property type="match status" value="1"/>
</dbReference>
<proteinExistence type="predicted"/>
<dbReference type="InterPro" id="IPR036374">
    <property type="entry name" value="OxRdtase_Mopterin-bd_sf"/>
</dbReference>
<feature type="transmembrane region" description="Helical" evidence="2">
    <location>
        <begin position="36"/>
        <end position="59"/>
    </location>
</feature>
<feature type="transmembrane region" description="Helical" evidence="2">
    <location>
        <begin position="95"/>
        <end position="114"/>
    </location>
</feature>
<dbReference type="EMBL" id="JACCCZ010000001">
    <property type="protein sequence ID" value="NYG03421.1"/>
    <property type="molecule type" value="Genomic_DNA"/>
</dbReference>
<keyword evidence="2" id="KW-1133">Transmembrane helix</keyword>
<keyword evidence="5" id="KW-1185">Reference proteome</keyword>
<evidence type="ECO:0000313" key="5">
    <source>
        <dbReference type="Proteomes" id="UP000549695"/>
    </source>
</evidence>
<evidence type="ECO:0000256" key="1">
    <source>
        <dbReference type="SAM" id="MobiDB-lite"/>
    </source>
</evidence>
<feature type="domain" description="Oxidoreductase molybdopterin-binding" evidence="3">
    <location>
        <begin position="277"/>
        <end position="430"/>
    </location>
</feature>
<feature type="compositionally biased region" description="Low complexity" evidence="1">
    <location>
        <begin position="1"/>
        <end position="14"/>
    </location>
</feature>
<feature type="transmembrane region" description="Helical" evidence="2">
    <location>
        <begin position="121"/>
        <end position="141"/>
    </location>
</feature>
<dbReference type="Proteomes" id="UP000549695">
    <property type="component" value="Unassembled WGS sequence"/>
</dbReference>